<dbReference type="AlphaFoldDB" id="A0A0D1KXS2"/>
<name>A0A0D1KXS2_9MYCO</name>
<accession>A0A0D1KXS2</accession>
<reference evidence="1 2" key="1">
    <citation type="submission" date="2015-01" db="EMBL/GenBank/DDBJ databases">
        <title>Genome sequence of Mycobacterium llatzerense and Mycobacterium immunogenum recovered from brain abscess.</title>
        <authorList>
            <person name="Greninger A.L."/>
            <person name="Langelier C."/>
            <person name="Cunningham G."/>
            <person name="Chiu C.Y."/>
            <person name="Miller S."/>
        </authorList>
    </citation>
    <scope>NUCLEOTIDE SEQUENCE [LARGE SCALE GENOMIC DNA]</scope>
    <source>
        <strain evidence="1 2">CLUC14</strain>
    </source>
</reference>
<proteinExistence type="predicted"/>
<evidence type="ECO:0000313" key="1">
    <source>
        <dbReference type="EMBL" id="KIU13550.1"/>
    </source>
</evidence>
<organism evidence="1 2">
    <name type="scientific">Mycolicibacterium llatzerense</name>
    <dbReference type="NCBI Taxonomy" id="280871"/>
    <lineage>
        <taxon>Bacteria</taxon>
        <taxon>Bacillati</taxon>
        <taxon>Actinomycetota</taxon>
        <taxon>Actinomycetes</taxon>
        <taxon>Mycobacteriales</taxon>
        <taxon>Mycobacteriaceae</taxon>
        <taxon>Mycolicibacterium</taxon>
    </lineage>
</organism>
<dbReference type="PATRIC" id="fig|280871.6.peg.6082"/>
<dbReference type="EMBL" id="JXST01000090">
    <property type="protein sequence ID" value="KIU13550.1"/>
    <property type="molecule type" value="Genomic_DNA"/>
</dbReference>
<evidence type="ECO:0000313" key="2">
    <source>
        <dbReference type="Proteomes" id="UP000032221"/>
    </source>
</evidence>
<dbReference type="Proteomes" id="UP000032221">
    <property type="component" value="Unassembled WGS sequence"/>
</dbReference>
<protein>
    <submittedName>
        <fullName evidence="1">Uncharacterized protein</fullName>
    </submittedName>
</protein>
<keyword evidence="2" id="KW-1185">Reference proteome</keyword>
<dbReference type="STRING" id="280871.TL10_29310"/>
<gene>
    <name evidence="1" type="ORF">TL10_29310</name>
</gene>
<comment type="caution">
    <text evidence="1">The sequence shown here is derived from an EMBL/GenBank/DDBJ whole genome shotgun (WGS) entry which is preliminary data.</text>
</comment>
<dbReference type="RefSeq" id="WP_043988441.1">
    <property type="nucleotide sequence ID" value="NZ_JXST01000090.1"/>
</dbReference>
<dbReference type="OrthoDB" id="4636512at2"/>
<sequence>MGIHDHGYDDILHQVHRRFGFTPTIFNSGGNIMILEARLDGGDFIWITDADCDVTPLPRRLTIEADGHHVGWQVSIYPPETQDCGLDIAQAAPHGQCAPSAVDVDSCTPLASVIHQRATTDQLPELIELALRARRRHEHHIFALDGTHTVRAGIDRY</sequence>